<dbReference type="SUPFAM" id="SSF48230">
    <property type="entry name" value="Chondroitin AC/alginate lyase"/>
    <property type="match status" value="1"/>
</dbReference>
<evidence type="ECO:0000256" key="4">
    <source>
        <dbReference type="ARBA" id="ARBA00023239"/>
    </source>
</evidence>
<dbReference type="OrthoDB" id="7335480at2"/>
<dbReference type="EMBL" id="JENJ01000071">
    <property type="protein sequence ID" value="KGM94527.1"/>
    <property type="molecule type" value="Genomic_DNA"/>
</dbReference>
<evidence type="ECO:0000256" key="1">
    <source>
        <dbReference type="ARBA" id="ARBA00004418"/>
    </source>
</evidence>
<keyword evidence="3" id="KW-0574">Periplasm</keyword>
<proteinExistence type="predicted"/>
<protein>
    <submittedName>
        <fullName evidence="7">Uncharacterized protein</fullName>
    </submittedName>
</protein>
<dbReference type="InterPro" id="IPR012480">
    <property type="entry name" value="Hepar_II_III_C"/>
</dbReference>
<evidence type="ECO:0000256" key="3">
    <source>
        <dbReference type="ARBA" id="ARBA00022764"/>
    </source>
</evidence>
<organism evidence="7 8">
    <name type="scientific">Clostridium novyi A str. 4552</name>
    <dbReference type="NCBI Taxonomy" id="1444289"/>
    <lineage>
        <taxon>Bacteria</taxon>
        <taxon>Bacillati</taxon>
        <taxon>Bacillota</taxon>
        <taxon>Clostridia</taxon>
        <taxon>Eubacteriales</taxon>
        <taxon>Clostridiaceae</taxon>
        <taxon>Clostridium</taxon>
    </lineage>
</organism>
<evidence type="ECO:0000313" key="8">
    <source>
        <dbReference type="Proteomes" id="UP000030012"/>
    </source>
</evidence>
<feature type="domain" description="Heparin-sulfate lyase N-terminal" evidence="6">
    <location>
        <begin position="146"/>
        <end position="350"/>
    </location>
</feature>
<evidence type="ECO:0000259" key="5">
    <source>
        <dbReference type="Pfam" id="PF07940"/>
    </source>
</evidence>
<dbReference type="GO" id="GO:0042597">
    <property type="term" value="C:periplasmic space"/>
    <property type="evidence" value="ECO:0007669"/>
    <property type="project" value="UniProtKB-SubCell"/>
</dbReference>
<dbReference type="Gene3D" id="1.50.10.100">
    <property type="entry name" value="Chondroitin AC/alginate lyase"/>
    <property type="match status" value="1"/>
</dbReference>
<dbReference type="Proteomes" id="UP000030012">
    <property type="component" value="Unassembled WGS sequence"/>
</dbReference>
<feature type="domain" description="Heparinase II/III-like C-terminal" evidence="5">
    <location>
        <begin position="563"/>
        <end position="699"/>
    </location>
</feature>
<dbReference type="AlphaFoldDB" id="A0A0A0I158"/>
<comment type="caution">
    <text evidence="7">The sequence shown here is derived from an EMBL/GenBank/DDBJ whole genome shotgun (WGS) entry which is preliminary data.</text>
</comment>
<dbReference type="RefSeq" id="WP_039256170.1">
    <property type="nucleotide sequence ID" value="NZ_JENJ01000071.1"/>
</dbReference>
<dbReference type="PANTHER" id="PTHR39210">
    <property type="entry name" value="HEPARIN-SULFATE LYASE"/>
    <property type="match status" value="1"/>
</dbReference>
<dbReference type="InterPro" id="IPR031680">
    <property type="entry name" value="Hepar_II_III_N"/>
</dbReference>
<dbReference type="Pfam" id="PF16889">
    <property type="entry name" value="Hepar_II_III_N"/>
    <property type="match status" value="1"/>
</dbReference>
<dbReference type="PANTHER" id="PTHR39210:SF1">
    <property type="entry name" value="HEPARIN-SULFATE LYASE"/>
    <property type="match status" value="1"/>
</dbReference>
<dbReference type="Pfam" id="PF07940">
    <property type="entry name" value="Hepar_II_III_C"/>
    <property type="match status" value="1"/>
</dbReference>
<evidence type="ECO:0000259" key="6">
    <source>
        <dbReference type="Pfam" id="PF16889"/>
    </source>
</evidence>
<comment type="subcellular location">
    <subcellularLocation>
        <location evidence="1">Periplasm</location>
    </subcellularLocation>
</comment>
<reference evidence="7 8" key="1">
    <citation type="submission" date="2014-01" db="EMBL/GenBank/DDBJ databases">
        <title>Plasmidome dynamics in the species complex Clostridium novyi sensu lato converts strains of independent lineages into distinctly different pathogens.</title>
        <authorList>
            <person name="Skarin H."/>
            <person name="Segerman B."/>
        </authorList>
    </citation>
    <scope>NUCLEOTIDE SEQUENCE [LARGE SCALE GENOMIC DNA]</scope>
    <source>
        <strain evidence="7 8">4552</strain>
    </source>
</reference>
<dbReference type="Gene3D" id="2.70.98.70">
    <property type="match status" value="1"/>
</dbReference>
<evidence type="ECO:0000256" key="2">
    <source>
        <dbReference type="ARBA" id="ARBA00022729"/>
    </source>
</evidence>
<dbReference type="GO" id="GO:0016829">
    <property type="term" value="F:lyase activity"/>
    <property type="evidence" value="ECO:0007669"/>
    <property type="project" value="UniProtKB-KW"/>
</dbReference>
<dbReference type="InterPro" id="IPR008929">
    <property type="entry name" value="Chondroitin_lyas"/>
</dbReference>
<name>A0A0A0I158_CLONO</name>
<evidence type="ECO:0000313" key="7">
    <source>
        <dbReference type="EMBL" id="KGM94527.1"/>
    </source>
</evidence>
<gene>
    <name evidence="7" type="ORF">Z968_11680</name>
</gene>
<sequence>MSIFNKFKNLTLKQICTKVLKKIINKFTNTILKQKDLHKETRTMNKNVLISNTYLLTNSMKKDYDDLNSLKILCNKYLYHQFDLLGSGFIKVDYKSKPIGVEDKNYSMLLNIDDFKENKEWLNKVLLPLHIPYSKEILKLADEDYEYIDWQLDFKSGYRYSAKRWYKDQPIGNDLGVDIKVSWELSRMQHLPQMAIGALSFQDLKEDLIKEFKNQVLDFIATNPPSMGCNWTCTMDVAIRVSNMLLAYDIFSKIDQNNILGEKFKSIFTNSVYDHGRFIVNNLEWDEKIRGNHYLSDICGLLFVSAYLERNEETDSWLAFSVQELINEMNYQFYEDGSNFEASTSYHRLSGELMIYSTALVYGILDTNKKDALRKYNHKLVKRLLPFEKQLYDLESKGFFPKWYLKRLYKSARFTKDITKENNDIPQIGDNDSGRFFKFTPVGEFLSLRELKDKYLNLKNYNGIDEENKYWDENILNQESFIAAVGGLFSSNEFEEYHDKYPLEYNIVKSLSKGISIDFKVEEHSKLKLYKGNIPKLDYVKIKEIYFKEYDNECIDISKLKSIYYPNFGLYLYKSKEFYLCIIAGENGQCGNGGHAHNDKLSFELSLRGKDIIVDPGTYLYTPFPKKRDEFRSIKVHNVPIVKEEEQNTFINAFSMKNETKCHVLEYSSNSIKIYLTYRDIHIVREFNILSDKLVIKDSCNYDFYQNFNYGKIYSNGYGKLIRKRK</sequence>
<keyword evidence="2" id="KW-0732">Signal</keyword>
<accession>A0A0A0I158</accession>
<keyword evidence="4" id="KW-0456">Lyase</keyword>